<protein>
    <submittedName>
        <fullName evidence="1">Uncharacterized protein</fullName>
    </submittedName>
</protein>
<evidence type="ECO:0000313" key="2">
    <source>
        <dbReference type="Proteomes" id="UP000805193"/>
    </source>
</evidence>
<name>A0AC60Q386_IXOPE</name>
<keyword evidence="2" id="KW-1185">Reference proteome</keyword>
<accession>A0AC60Q386</accession>
<sequence>MAAAHERPCTSSVLAGRTRKGSRQDEEAAAARTIRRRAHQQLAKVCLLLATLHMLCLLGVSSELSDFVTKYERVRMHSFTVPATKGVDSMSVKQESQGGYRVSFEAYGQKFNLSLAEDRGT</sequence>
<proteinExistence type="predicted"/>
<dbReference type="EMBL" id="JABSTQ010009562">
    <property type="protein sequence ID" value="KAG0428123.1"/>
    <property type="molecule type" value="Genomic_DNA"/>
</dbReference>
<reference evidence="1 2" key="1">
    <citation type="journal article" date="2020" name="Cell">
        <title>Large-Scale Comparative Analyses of Tick Genomes Elucidate Their Genetic Diversity and Vector Capacities.</title>
        <authorList>
            <consortium name="Tick Genome and Microbiome Consortium (TIGMIC)"/>
            <person name="Jia N."/>
            <person name="Wang J."/>
            <person name="Shi W."/>
            <person name="Du L."/>
            <person name="Sun Y."/>
            <person name="Zhan W."/>
            <person name="Jiang J.F."/>
            <person name="Wang Q."/>
            <person name="Zhang B."/>
            <person name="Ji P."/>
            <person name="Bell-Sakyi L."/>
            <person name="Cui X.M."/>
            <person name="Yuan T.T."/>
            <person name="Jiang B.G."/>
            <person name="Yang W.F."/>
            <person name="Lam T.T."/>
            <person name="Chang Q.C."/>
            <person name="Ding S.J."/>
            <person name="Wang X.J."/>
            <person name="Zhu J.G."/>
            <person name="Ruan X.D."/>
            <person name="Zhao L."/>
            <person name="Wei J.T."/>
            <person name="Ye R.Z."/>
            <person name="Que T.C."/>
            <person name="Du C.H."/>
            <person name="Zhou Y.H."/>
            <person name="Cheng J.X."/>
            <person name="Dai P.F."/>
            <person name="Guo W.B."/>
            <person name="Han X.H."/>
            <person name="Huang E.J."/>
            <person name="Li L.F."/>
            <person name="Wei W."/>
            <person name="Gao Y.C."/>
            <person name="Liu J.Z."/>
            <person name="Shao H.Z."/>
            <person name="Wang X."/>
            <person name="Wang C.C."/>
            <person name="Yang T.C."/>
            <person name="Huo Q.B."/>
            <person name="Li W."/>
            <person name="Chen H.Y."/>
            <person name="Chen S.E."/>
            <person name="Zhou L.G."/>
            <person name="Ni X.B."/>
            <person name="Tian J.H."/>
            <person name="Sheng Y."/>
            <person name="Liu T."/>
            <person name="Pan Y.S."/>
            <person name="Xia L.Y."/>
            <person name="Li J."/>
            <person name="Zhao F."/>
            <person name="Cao W.C."/>
        </authorList>
    </citation>
    <scope>NUCLEOTIDE SEQUENCE [LARGE SCALE GENOMIC DNA]</scope>
    <source>
        <strain evidence="1">Iper-2018</strain>
    </source>
</reference>
<dbReference type="Proteomes" id="UP000805193">
    <property type="component" value="Unassembled WGS sequence"/>
</dbReference>
<organism evidence="1 2">
    <name type="scientific">Ixodes persulcatus</name>
    <name type="common">Taiga tick</name>
    <dbReference type="NCBI Taxonomy" id="34615"/>
    <lineage>
        <taxon>Eukaryota</taxon>
        <taxon>Metazoa</taxon>
        <taxon>Ecdysozoa</taxon>
        <taxon>Arthropoda</taxon>
        <taxon>Chelicerata</taxon>
        <taxon>Arachnida</taxon>
        <taxon>Acari</taxon>
        <taxon>Parasitiformes</taxon>
        <taxon>Ixodida</taxon>
        <taxon>Ixodoidea</taxon>
        <taxon>Ixodidae</taxon>
        <taxon>Ixodinae</taxon>
        <taxon>Ixodes</taxon>
    </lineage>
</organism>
<evidence type="ECO:0000313" key="1">
    <source>
        <dbReference type="EMBL" id="KAG0428123.1"/>
    </source>
</evidence>
<comment type="caution">
    <text evidence="1">The sequence shown here is derived from an EMBL/GenBank/DDBJ whole genome shotgun (WGS) entry which is preliminary data.</text>
</comment>
<gene>
    <name evidence="1" type="ORF">HPB47_024878</name>
</gene>